<comment type="caution">
    <text evidence="12">The sequence shown here is derived from an EMBL/GenBank/DDBJ whole genome shotgun (WGS) entry which is preliminary data.</text>
</comment>
<dbReference type="InterPro" id="IPR036314">
    <property type="entry name" value="SOD_C_sf"/>
</dbReference>
<dbReference type="FunFam" id="1.10.287.990:FF:000002">
    <property type="entry name" value="Superoxide dismutase"/>
    <property type="match status" value="1"/>
</dbReference>
<dbReference type="EMBL" id="BMAT01000970">
    <property type="protein sequence ID" value="GFR77402.1"/>
    <property type="molecule type" value="Genomic_DNA"/>
</dbReference>
<dbReference type="EC" id="1.15.1.1" evidence="9"/>
<evidence type="ECO:0000256" key="9">
    <source>
        <dbReference type="RuleBase" id="RU000414"/>
    </source>
</evidence>
<feature type="binding site" evidence="8">
    <location>
        <position position="172"/>
    </location>
    <ligand>
        <name>Mn(2+)</name>
        <dbReference type="ChEBI" id="CHEBI:29035"/>
    </ligand>
</feature>
<keyword evidence="6" id="KW-0464">Manganese</keyword>
<dbReference type="GO" id="GO:0005737">
    <property type="term" value="C:cytoplasm"/>
    <property type="evidence" value="ECO:0007669"/>
    <property type="project" value="UniProtKB-ARBA"/>
</dbReference>
<dbReference type="PRINTS" id="PR01703">
    <property type="entry name" value="MNSODISMTASE"/>
</dbReference>
<comment type="function">
    <text evidence="9">Destroys radicals which are normally produced within the cells and which are toxic to biological systems.</text>
</comment>
<dbReference type="Pfam" id="PF02777">
    <property type="entry name" value="Sod_Fe_C"/>
    <property type="match status" value="1"/>
</dbReference>
<evidence type="ECO:0000256" key="1">
    <source>
        <dbReference type="ARBA" id="ARBA00002170"/>
    </source>
</evidence>
<gene>
    <name evidence="12" type="ORF">ElyMa_000507500</name>
</gene>
<dbReference type="Pfam" id="PF00081">
    <property type="entry name" value="Sod_Fe_N"/>
    <property type="match status" value="1"/>
</dbReference>
<comment type="catalytic activity">
    <reaction evidence="7 9">
        <text>2 superoxide + 2 H(+) = H2O2 + O2</text>
        <dbReference type="Rhea" id="RHEA:20696"/>
        <dbReference type="ChEBI" id="CHEBI:15378"/>
        <dbReference type="ChEBI" id="CHEBI:15379"/>
        <dbReference type="ChEBI" id="CHEBI:16240"/>
        <dbReference type="ChEBI" id="CHEBI:18421"/>
        <dbReference type="EC" id="1.15.1.1"/>
    </reaction>
</comment>
<evidence type="ECO:0000313" key="13">
    <source>
        <dbReference type="Proteomes" id="UP000762676"/>
    </source>
</evidence>
<evidence type="ECO:0000259" key="11">
    <source>
        <dbReference type="Pfam" id="PF02777"/>
    </source>
</evidence>
<dbReference type="GO" id="GO:0046872">
    <property type="term" value="F:metal ion binding"/>
    <property type="evidence" value="ECO:0007669"/>
    <property type="project" value="UniProtKB-KW"/>
</dbReference>
<keyword evidence="13" id="KW-1185">Reference proteome</keyword>
<dbReference type="PROSITE" id="PS00088">
    <property type="entry name" value="SOD_MN"/>
    <property type="match status" value="1"/>
</dbReference>
<evidence type="ECO:0000256" key="4">
    <source>
        <dbReference type="ARBA" id="ARBA00023002"/>
    </source>
</evidence>
<evidence type="ECO:0000256" key="6">
    <source>
        <dbReference type="ARBA" id="ARBA00023211"/>
    </source>
</evidence>
<dbReference type="InterPro" id="IPR036324">
    <property type="entry name" value="Mn/Fe_SOD_N_sf"/>
</dbReference>
<dbReference type="GO" id="GO:0004784">
    <property type="term" value="F:superoxide dismutase activity"/>
    <property type="evidence" value="ECO:0007669"/>
    <property type="project" value="UniProtKB-EC"/>
</dbReference>
<dbReference type="FunFam" id="3.55.40.20:FF:000001">
    <property type="entry name" value="Superoxide dismutase"/>
    <property type="match status" value="1"/>
</dbReference>
<keyword evidence="3 8" id="KW-0479">Metal-binding</keyword>
<evidence type="ECO:0000259" key="10">
    <source>
        <dbReference type="Pfam" id="PF00081"/>
    </source>
</evidence>
<dbReference type="InterPro" id="IPR019832">
    <property type="entry name" value="Mn/Fe_SOD_C"/>
</dbReference>
<dbReference type="AlphaFoldDB" id="A0AAV4FVX0"/>
<proteinExistence type="inferred from homology"/>
<dbReference type="Gene3D" id="3.55.40.20">
    <property type="entry name" value="Iron/manganese superoxide dismutase, C-terminal domain"/>
    <property type="match status" value="1"/>
</dbReference>
<dbReference type="PANTHER" id="PTHR42769:SF3">
    <property type="entry name" value="SUPEROXIDE DISMUTASE [FE] 2, CHLOROPLASTIC"/>
    <property type="match status" value="1"/>
</dbReference>
<evidence type="ECO:0000256" key="2">
    <source>
        <dbReference type="ARBA" id="ARBA00008714"/>
    </source>
</evidence>
<feature type="binding site" evidence="8">
    <location>
        <position position="176"/>
    </location>
    <ligand>
        <name>Mn(2+)</name>
        <dbReference type="ChEBI" id="CHEBI:29035"/>
    </ligand>
</feature>
<feature type="binding site" evidence="8">
    <location>
        <position position="89"/>
    </location>
    <ligand>
        <name>Mn(2+)</name>
        <dbReference type="ChEBI" id="CHEBI:29035"/>
    </ligand>
</feature>
<comment type="similarity">
    <text evidence="2 9">Belongs to the iron/manganese superoxide dismutase family.</text>
</comment>
<reference evidence="12 13" key="1">
    <citation type="journal article" date="2021" name="Elife">
        <title>Chloroplast acquisition without the gene transfer in kleptoplastic sea slugs, Plakobranchus ocellatus.</title>
        <authorList>
            <person name="Maeda T."/>
            <person name="Takahashi S."/>
            <person name="Yoshida T."/>
            <person name="Shimamura S."/>
            <person name="Takaki Y."/>
            <person name="Nagai Y."/>
            <person name="Toyoda A."/>
            <person name="Suzuki Y."/>
            <person name="Arimoto A."/>
            <person name="Ishii H."/>
            <person name="Satoh N."/>
            <person name="Nishiyama T."/>
            <person name="Hasebe M."/>
            <person name="Maruyama T."/>
            <person name="Minagawa J."/>
            <person name="Obokata J."/>
            <person name="Shigenobu S."/>
        </authorList>
    </citation>
    <scope>NUCLEOTIDE SEQUENCE [LARGE SCALE GENOMIC DNA]</scope>
</reference>
<dbReference type="PIRSF" id="PIRSF000349">
    <property type="entry name" value="SODismutase"/>
    <property type="match status" value="1"/>
</dbReference>
<name>A0AAV4FVX0_9GAST</name>
<protein>
    <recommendedName>
        <fullName evidence="9">Superoxide dismutase</fullName>
        <ecNumber evidence="9">1.15.1.1</ecNumber>
    </recommendedName>
</protein>
<evidence type="ECO:0000256" key="5">
    <source>
        <dbReference type="ARBA" id="ARBA00023004"/>
    </source>
</evidence>
<evidence type="ECO:0000256" key="7">
    <source>
        <dbReference type="ARBA" id="ARBA00049204"/>
    </source>
</evidence>
<organism evidence="12 13">
    <name type="scientific">Elysia marginata</name>
    <dbReference type="NCBI Taxonomy" id="1093978"/>
    <lineage>
        <taxon>Eukaryota</taxon>
        <taxon>Metazoa</taxon>
        <taxon>Spiralia</taxon>
        <taxon>Lophotrochozoa</taxon>
        <taxon>Mollusca</taxon>
        <taxon>Gastropoda</taxon>
        <taxon>Heterobranchia</taxon>
        <taxon>Euthyneura</taxon>
        <taxon>Panpulmonata</taxon>
        <taxon>Sacoglossa</taxon>
        <taxon>Placobranchoidea</taxon>
        <taxon>Plakobranchidae</taxon>
        <taxon>Elysia</taxon>
    </lineage>
</organism>
<keyword evidence="5" id="KW-0408">Iron</keyword>
<evidence type="ECO:0000256" key="8">
    <source>
        <dbReference type="PIRSR" id="PIRSR000349-1"/>
    </source>
</evidence>
<dbReference type="InterPro" id="IPR019833">
    <property type="entry name" value="Mn/Fe_SOD_BS"/>
</dbReference>
<feature type="domain" description="Manganese/iron superoxide dismutase N-terminal" evidence="10">
    <location>
        <begin position="18"/>
        <end position="97"/>
    </location>
</feature>
<feature type="binding site" evidence="8">
    <location>
        <position position="42"/>
    </location>
    <ligand>
        <name>Mn(2+)</name>
        <dbReference type="ChEBI" id="CHEBI:29035"/>
    </ligand>
</feature>
<dbReference type="Proteomes" id="UP000762676">
    <property type="component" value="Unassembled WGS sequence"/>
</dbReference>
<dbReference type="NCBIfam" id="NF007832">
    <property type="entry name" value="PRK10543.1"/>
    <property type="match status" value="1"/>
</dbReference>
<evidence type="ECO:0000313" key="12">
    <source>
        <dbReference type="EMBL" id="GFR77402.1"/>
    </source>
</evidence>
<dbReference type="PANTHER" id="PTHR42769">
    <property type="entry name" value="SUPEROXIDE DISMUTASE"/>
    <property type="match status" value="1"/>
</dbReference>
<dbReference type="InterPro" id="IPR001189">
    <property type="entry name" value="Mn/Fe_SOD"/>
</dbReference>
<evidence type="ECO:0000256" key="3">
    <source>
        <dbReference type="ARBA" id="ARBA00022723"/>
    </source>
</evidence>
<dbReference type="SUPFAM" id="SSF46609">
    <property type="entry name" value="Fe,Mn superoxide dismutase (SOD), N-terminal domain"/>
    <property type="match status" value="1"/>
</dbReference>
<dbReference type="SUPFAM" id="SSF54719">
    <property type="entry name" value="Fe,Mn superoxide dismutase (SOD), C-terminal domain"/>
    <property type="match status" value="1"/>
</dbReference>
<accession>A0AAV4FVX0</accession>
<feature type="domain" description="Manganese/iron superoxide dismutase C-terminal" evidence="11">
    <location>
        <begin position="104"/>
        <end position="204"/>
    </location>
</feature>
<dbReference type="Gene3D" id="1.10.287.990">
    <property type="entry name" value="Fe,Mn superoxide dismutase (SOD) domain"/>
    <property type="match status" value="1"/>
</dbReference>
<keyword evidence="4 9" id="KW-0560">Oxidoreductase</keyword>
<comment type="function">
    <text evidence="1">Destroys superoxide anion radicals which are normally produced within the cells and which are toxic to biological systems.</text>
</comment>
<dbReference type="InterPro" id="IPR019831">
    <property type="entry name" value="Mn/Fe_SOD_N"/>
</dbReference>
<sequence length="208" mass="23369">MCRPYLANPEMEISNMAFELPALPYERDALEPHISKETLDYHYGKHHNTYVVKLNGLVEGTELEGKDLEEIIKTSQGGVFNNAAQIWNHTFYWHCLSPNGGGEPTGELADAINAAFGSFEAFQKQFTESAVNNFGSGWTWLVKNTDGTVAIVNTSNAATPLTTDQTALMTCDVWEHAYYIDYRNVRPDYLAAFWKLVNWEFIAANFAA</sequence>